<organism evidence="15 16">
    <name type="scientific">Cylindrotheca closterium</name>
    <dbReference type="NCBI Taxonomy" id="2856"/>
    <lineage>
        <taxon>Eukaryota</taxon>
        <taxon>Sar</taxon>
        <taxon>Stramenopiles</taxon>
        <taxon>Ochrophyta</taxon>
        <taxon>Bacillariophyta</taxon>
        <taxon>Bacillariophyceae</taxon>
        <taxon>Bacillariophycidae</taxon>
        <taxon>Bacillariales</taxon>
        <taxon>Bacillariaceae</taxon>
        <taxon>Cylindrotheca</taxon>
    </lineage>
</organism>
<evidence type="ECO:0000256" key="8">
    <source>
        <dbReference type="ARBA" id="ARBA00023002"/>
    </source>
</evidence>
<dbReference type="Proteomes" id="UP001295423">
    <property type="component" value="Unassembled WGS sequence"/>
</dbReference>
<evidence type="ECO:0000256" key="9">
    <source>
        <dbReference type="ARBA" id="ARBA00023004"/>
    </source>
</evidence>
<dbReference type="InterPro" id="IPR044528">
    <property type="entry name" value="POD-like_MBL-fold"/>
</dbReference>
<dbReference type="InterPro" id="IPR001279">
    <property type="entry name" value="Metallo-B-lactamas"/>
</dbReference>
<keyword evidence="8" id="KW-0560">Oxidoreductase</keyword>
<comment type="caution">
    <text evidence="15">The sequence shown here is derived from an EMBL/GenBank/DDBJ whole genome shotgun (WGS) entry which is preliminary data.</text>
</comment>
<evidence type="ECO:0000256" key="10">
    <source>
        <dbReference type="ARBA" id="ARBA00023128"/>
    </source>
</evidence>
<comment type="catalytic activity">
    <reaction evidence="11">
        <text>S-sulfanylglutathione + O2 + H2O = sulfite + glutathione + 2 H(+)</text>
        <dbReference type="Rhea" id="RHEA:12981"/>
        <dbReference type="ChEBI" id="CHEBI:15377"/>
        <dbReference type="ChEBI" id="CHEBI:15378"/>
        <dbReference type="ChEBI" id="CHEBI:15379"/>
        <dbReference type="ChEBI" id="CHEBI:17359"/>
        <dbReference type="ChEBI" id="CHEBI:57925"/>
        <dbReference type="ChEBI" id="CHEBI:58905"/>
        <dbReference type="EC" id="1.13.11.18"/>
    </reaction>
</comment>
<accession>A0AAD2JH04</accession>
<dbReference type="GO" id="GO:0050313">
    <property type="term" value="F:sulfur dioxygenase activity"/>
    <property type="evidence" value="ECO:0007669"/>
    <property type="project" value="UniProtKB-EC"/>
</dbReference>
<dbReference type="GO" id="GO:0046872">
    <property type="term" value="F:metal ion binding"/>
    <property type="evidence" value="ECO:0007669"/>
    <property type="project" value="UniProtKB-KW"/>
</dbReference>
<feature type="domain" description="Metallo-beta-lactamase" evidence="14">
    <location>
        <begin position="22"/>
        <end position="183"/>
    </location>
</feature>
<comment type="cofactor">
    <cofactor evidence="1">
        <name>Fe(2+)</name>
        <dbReference type="ChEBI" id="CHEBI:29033"/>
    </cofactor>
</comment>
<dbReference type="EMBL" id="CAKOGP040001759">
    <property type="protein sequence ID" value="CAJ1949897.1"/>
    <property type="molecule type" value="Genomic_DNA"/>
</dbReference>
<keyword evidence="6" id="KW-0223">Dioxygenase</keyword>
<protein>
    <recommendedName>
        <fullName evidence="12">persulfide dioxygenase</fullName>
        <ecNumber evidence="12">1.13.11.18</ecNumber>
    </recommendedName>
    <alternativeName>
        <fullName evidence="13">Sulfur dioxygenase ETHE1</fullName>
    </alternativeName>
</protein>
<dbReference type="SUPFAM" id="SSF56281">
    <property type="entry name" value="Metallo-hydrolase/oxidoreductase"/>
    <property type="match status" value="1"/>
</dbReference>
<evidence type="ECO:0000256" key="7">
    <source>
        <dbReference type="ARBA" id="ARBA00022990"/>
    </source>
</evidence>
<evidence type="ECO:0000256" key="1">
    <source>
        <dbReference type="ARBA" id="ARBA00001954"/>
    </source>
</evidence>
<dbReference type="FunFam" id="3.60.15.10:FF:000013">
    <property type="entry name" value="Persulfide dioxygenase ETHE1, mitochondrial"/>
    <property type="match status" value="1"/>
</dbReference>
<dbReference type="Pfam" id="PF00753">
    <property type="entry name" value="Lactamase_B"/>
    <property type="match status" value="1"/>
</dbReference>
<name>A0AAD2JH04_9STRA</name>
<dbReference type="PANTHER" id="PTHR43084:SF1">
    <property type="entry name" value="PERSULFIDE DIOXYGENASE ETHE1, MITOCHONDRIAL"/>
    <property type="match status" value="1"/>
</dbReference>
<dbReference type="SMART" id="SM00849">
    <property type="entry name" value="Lactamase_B"/>
    <property type="match status" value="1"/>
</dbReference>
<dbReference type="AlphaFoldDB" id="A0AAD2JH04"/>
<dbReference type="InterPro" id="IPR051682">
    <property type="entry name" value="Mito_Persulfide_Diox"/>
</dbReference>
<comment type="subcellular location">
    <subcellularLocation>
        <location evidence="2">Mitochondrion</location>
    </subcellularLocation>
</comment>
<dbReference type="PANTHER" id="PTHR43084">
    <property type="entry name" value="PERSULFIDE DIOXYGENASE ETHE1"/>
    <property type="match status" value="1"/>
</dbReference>
<evidence type="ECO:0000313" key="15">
    <source>
        <dbReference type="EMBL" id="CAJ1949897.1"/>
    </source>
</evidence>
<keyword evidence="10" id="KW-0496">Mitochondrion</keyword>
<evidence type="ECO:0000256" key="11">
    <source>
        <dbReference type="ARBA" id="ARBA00050990"/>
    </source>
</evidence>
<evidence type="ECO:0000256" key="13">
    <source>
        <dbReference type="ARBA" id="ARBA00077964"/>
    </source>
</evidence>
<dbReference type="Gene3D" id="3.60.15.10">
    <property type="entry name" value="Ribonuclease Z/Hydroxyacylglutathione hydrolase-like"/>
    <property type="match status" value="1"/>
</dbReference>
<evidence type="ECO:0000256" key="5">
    <source>
        <dbReference type="ARBA" id="ARBA00022946"/>
    </source>
</evidence>
<evidence type="ECO:0000256" key="2">
    <source>
        <dbReference type="ARBA" id="ARBA00004173"/>
    </source>
</evidence>
<evidence type="ECO:0000259" key="14">
    <source>
        <dbReference type="SMART" id="SM00849"/>
    </source>
</evidence>
<reference evidence="15" key="1">
    <citation type="submission" date="2023-08" db="EMBL/GenBank/DDBJ databases">
        <authorList>
            <person name="Audoor S."/>
            <person name="Bilcke G."/>
        </authorList>
    </citation>
    <scope>NUCLEOTIDE SEQUENCE</scope>
</reference>
<sequence length="243" mass="26368">MTIVRADQPMGLKQLFDETGSSTYTYLLWDTETKDCVLVDPVDVKVDRDLKEVEELGLNLIYGINTHAHADHITGTHLLKQQVPTMKSIISAASQAKADLTVANGDRIVFGNRSLVVKSTPGHTEGCVSFVADDESFVLTGDALLIQGCGRTDFQGGSAEHLYQSVHSQLFSLPKSTIVYPAHDYKSRTQSSIGAELESNPRLGGGKTQDDFVEIMAGLDLAYPKKIDVAVPANMRCGVPDVE</sequence>
<dbReference type="InterPro" id="IPR036866">
    <property type="entry name" value="RibonucZ/Hydroxyglut_hydro"/>
</dbReference>
<dbReference type="GO" id="GO:0006749">
    <property type="term" value="P:glutathione metabolic process"/>
    <property type="evidence" value="ECO:0007669"/>
    <property type="project" value="InterPro"/>
</dbReference>
<keyword evidence="7" id="KW-0007">Acetylation</keyword>
<gene>
    <name evidence="15" type="ORF">CYCCA115_LOCUS12320</name>
</gene>
<proteinExistence type="inferred from homology"/>
<keyword evidence="5" id="KW-0809">Transit peptide</keyword>
<keyword evidence="16" id="KW-1185">Reference proteome</keyword>
<dbReference type="GO" id="GO:0005739">
    <property type="term" value="C:mitochondrion"/>
    <property type="evidence" value="ECO:0007669"/>
    <property type="project" value="UniProtKB-SubCell"/>
</dbReference>
<keyword evidence="4" id="KW-0479">Metal-binding</keyword>
<dbReference type="EC" id="1.13.11.18" evidence="12"/>
<evidence type="ECO:0000256" key="3">
    <source>
        <dbReference type="ARBA" id="ARBA00006759"/>
    </source>
</evidence>
<comment type="similarity">
    <text evidence="3">Belongs to the metallo-beta-lactamase superfamily. Glyoxalase II family.</text>
</comment>
<evidence type="ECO:0000313" key="16">
    <source>
        <dbReference type="Proteomes" id="UP001295423"/>
    </source>
</evidence>
<keyword evidence="9" id="KW-0408">Iron</keyword>
<dbReference type="CDD" id="cd07724">
    <property type="entry name" value="POD-like_MBL-fold"/>
    <property type="match status" value="1"/>
</dbReference>
<dbReference type="GO" id="GO:0070813">
    <property type="term" value="P:hydrogen sulfide metabolic process"/>
    <property type="evidence" value="ECO:0007669"/>
    <property type="project" value="TreeGrafter"/>
</dbReference>
<evidence type="ECO:0000256" key="12">
    <source>
        <dbReference type="ARBA" id="ARBA00066686"/>
    </source>
</evidence>
<evidence type="ECO:0000256" key="6">
    <source>
        <dbReference type="ARBA" id="ARBA00022964"/>
    </source>
</evidence>
<evidence type="ECO:0000256" key="4">
    <source>
        <dbReference type="ARBA" id="ARBA00022723"/>
    </source>
</evidence>